<dbReference type="OrthoDB" id="9815206at2"/>
<dbReference type="GO" id="GO:0005737">
    <property type="term" value="C:cytoplasm"/>
    <property type="evidence" value="ECO:0007669"/>
    <property type="project" value="UniProtKB-SubCell"/>
</dbReference>
<dbReference type="Pfam" id="PF04472">
    <property type="entry name" value="SepF"/>
    <property type="match status" value="1"/>
</dbReference>
<dbReference type="GO" id="GO:0043093">
    <property type="term" value="P:FtsZ-dependent cytokinesis"/>
    <property type="evidence" value="ECO:0007669"/>
    <property type="project" value="UniProtKB-UniRule"/>
</dbReference>
<dbReference type="PANTHER" id="PTHR35798">
    <property type="entry name" value="CELL DIVISION PROTEIN SEPF"/>
    <property type="match status" value="1"/>
</dbReference>
<dbReference type="InterPro" id="IPR038594">
    <property type="entry name" value="SepF-like_sf"/>
</dbReference>
<dbReference type="Proteomes" id="UP000184404">
    <property type="component" value="Unassembled WGS sequence"/>
</dbReference>
<dbReference type="InterPro" id="IPR023052">
    <property type="entry name" value="Cell_div_SepF"/>
</dbReference>
<keyword evidence="7" id="KW-1185">Reference proteome</keyword>
<evidence type="ECO:0000256" key="3">
    <source>
        <dbReference type="ARBA" id="ARBA00023306"/>
    </source>
</evidence>
<keyword evidence="3 5" id="KW-0131">Cell cycle</keyword>
<evidence type="ECO:0000313" key="7">
    <source>
        <dbReference type="Proteomes" id="UP000184404"/>
    </source>
</evidence>
<dbReference type="InterPro" id="IPR007561">
    <property type="entry name" value="Cell_div_SepF/SepF-rel"/>
</dbReference>
<accession>A0A1M4UYM9</accession>
<comment type="similarity">
    <text evidence="5">Belongs to the SepF family.</text>
</comment>
<dbReference type="RefSeq" id="WP_072934916.1">
    <property type="nucleotide sequence ID" value="NZ_FQUG01000003.1"/>
</dbReference>
<evidence type="ECO:0000256" key="1">
    <source>
        <dbReference type="ARBA" id="ARBA00022618"/>
    </source>
</evidence>
<organism evidence="6 7">
    <name type="scientific">Schwartzia succinivorans DSM 10502</name>
    <dbReference type="NCBI Taxonomy" id="1123243"/>
    <lineage>
        <taxon>Bacteria</taxon>
        <taxon>Bacillati</taxon>
        <taxon>Bacillota</taxon>
        <taxon>Negativicutes</taxon>
        <taxon>Selenomonadales</taxon>
        <taxon>Selenomonadaceae</taxon>
        <taxon>Schwartzia</taxon>
    </lineage>
</organism>
<gene>
    <name evidence="5" type="primary">sepF</name>
    <name evidence="6" type="ORF">SAMN02745190_00822</name>
</gene>
<comment type="subunit">
    <text evidence="5">Homodimer. Interacts with FtsZ.</text>
</comment>
<dbReference type="Gene3D" id="3.30.110.150">
    <property type="entry name" value="SepF-like protein"/>
    <property type="match status" value="1"/>
</dbReference>
<keyword evidence="2 5" id="KW-0717">Septation</keyword>
<name>A0A1M4UYM9_9FIRM</name>
<dbReference type="STRING" id="1123243.SAMN02745190_00822"/>
<evidence type="ECO:0000256" key="2">
    <source>
        <dbReference type="ARBA" id="ARBA00023210"/>
    </source>
</evidence>
<dbReference type="EMBL" id="FQUG01000003">
    <property type="protein sequence ID" value="SHE61785.1"/>
    <property type="molecule type" value="Genomic_DNA"/>
</dbReference>
<protein>
    <recommendedName>
        <fullName evidence="5">Cell division protein SepF</fullName>
    </recommendedName>
</protein>
<evidence type="ECO:0000256" key="5">
    <source>
        <dbReference type="HAMAP-Rule" id="MF_01197"/>
    </source>
</evidence>
<evidence type="ECO:0000313" key="6">
    <source>
        <dbReference type="EMBL" id="SHE61785.1"/>
    </source>
</evidence>
<keyword evidence="5" id="KW-0963">Cytoplasm</keyword>
<dbReference type="HAMAP" id="MF_01197">
    <property type="entry name" value="SepF"/>
    <property type="match status" value="1"/>
</dbReference>
<dbReference type="AlphaFoldDB" id="A0A1M4UYM9"/>
<evidence type="ECO:0000256" key="4">
    <source>
        <dbReference type="ARBA" id="ARBA00044936"/>
    </source>
</evidence>
<reference evidence="6 7" key="1">
    <citation type="submission" date="2016-11" db="EMBL/GenBank/DDBJ databases">
        <authorList>
            <person name="Jaros S."/>
            <person name="Januszkiewicz K."/>
            <person name="Wedrychowicz H."/>
        </authorList>
    </citation>
    <scope>NUCLEOTIDE SEQUENCE [LARGE SCALE GENOMIC DNA]</scope>
    <source>
        <strain evidence="6 7">DSM 10502</strain>
    </source>
</reference>
<sequence length="152" mass="16791">MGSIKEMLEKAKNVLMPVEEEEEFISEKAEVEEEVVQETRRVANGAPVFASAVAERPRFKARAAKASELSVDIYVPSNFDQVTGIADDLLAKKAAIVNFERVDLAEQRRICDFVNGVCYVLDGEARRISDGMMLYVPVGVDVATAKARPVKK</sequence>
<comment type="subcellular location">
    <subcellularLocation>
        <location evidence="5">Cytoplasm</location>
    </subcellularLocation>
    <text evidence="5">Localizes to the division site, in a FtsZ-dependent manner.</text>
</comment>
<dbReference type="GO" id="GO:0000917">
    <property type="term" value="P:division septum assembly"/>
    <property type="evidence" value="ECO:0007669"/>
    <property type="project" value="UniProtKB-KW"/>
</dbReference>
<comment type="function">
    <text evidence="4 5">Cell division protein that is part of the divisome complex and is recruited early to the Z-ring. Probably stimulates Z-ring formation, perhaps through the cross-linking of FtsZ protofilaments. Its function overlaps with FtsA.</text>
</comment>
<proteinExistence type="inferred from homology"/>
<keyword evidence="1 5" id="KW-0132">Cell division</keyword>
<dbReference type="PANTHER" id="PTHR35798:SF1">
    <property type="entry name" value="CELL DIVISION PROTEIN SEPF"/>
    <property type="match status" value="1"/>
</dbReference>